<evidence type="ECO:0000256" key="2">
    <source>
        <dbReference type="ARBA" id="ARBA00038334"/>
    </source>
</evidence>
<comment type="similarity">
    <text evidence="2">Belongs to the AB hydrolase superfamily. Epoxide hydrolase family.</text>
</comment>
<evidence type="ECO:0000256" key="1">
    <source>
        <dbReference type="ARBA" id="ARBA00022801"/>
    </source>
</evidence>
<sequence>MAGVVCVQPISVFEKYRIYLLSVVFGVWVVLKRFLKWIWNPKALNSMQLRDNPPACLVDSSFGQHKYVKLKGVKFHYVESGQKEQPLILLLHGFPDCWLSWRYQIPVLAQHFRVVALDLKGFGDSDKPIWRSSYKIEVILEELQQLINALGVTKCMVIGHDLGALIGWFLVHQCPGLVTKFFPVSCPHPNAYWQNITTTPNYQWLNFAQLPYLPEVDALKEDVRIIEQYHKHLPQKDTYLEAYKYSFSRQEDWTGPINYYRHLPFLKINEECDKIDTKVVLITGNRDKLVKLEGIVRSTEYCDRFYMKIIEGCEHFPHQENPDAFNKVLLKYLLTKSVSRSESIEKSPSKRLMQGLLGAVSSTVKYGNSVIDNVQKKTNGMVGSIPTMGLSLNYNQNT</sequence>
<keyword evidence="1" id="KW-0378">Hydrolase</keyword>
<dbReference type="Proteomes" id="UP000410492">
    <property type="component" value="Unassembled WGS sequence"/>
</dbReference>
<organism evidence="4 5">
    <name type="scientific">Callosobruchus maculatus</name>
    <name type="common">Southern cowpea weevil</name>
    <name type="synonym">Pulse bruchid</name>
    <dbReference type="NCBI Taxonomy" id="64391"/>
    <lineage>
        <taxon>Eukaryota</taxon>
        <taxon>Metazoa</taxon>
        <taxon>Ecdysozoa</taxon>
        <taxon>Arthropoda</taxon>
        <taxon>Hexapoda</taxon>
        <taxon>Insecta</taxon>
        <taxon>Pterygota</taxon>
        <taxon>Neoptera</taxon>
        <taxon>Endopterygota</taxon>
        <taxon>Coleoptera</taxon>
        <taxon>Polyphaga</taxon>
        <taxon>Cucujiformia</taxon>
        <taxon>Chrysomeloidea</taxon>
        <taxon>Chrysomelidae</taxon>
        <taxon>Bruchinae</taxon>
        <taxon>Bruchini</taxon>
        <taxon>Callosobruchus</taxon>
    </lineage>
</organism>
<dbReference type="InterPro" id="IPR000639">
    <property type="entry name" value="Epox_hydrolase-like"/>
</dbReference>
<dbReference type="SUPFAM" id="SSF53474">
    <property type="entry name" value="alpha/beta-Hydrolases"/>
    <property type="match status" value="1"/>
</dbReference>
<dbReference type="OrthoDB" id="408373at2759"/>
<evidence type="ECO:0000313" key="4">
    <source>
        <dbReference type="EMBL" id="VEN63271.1"/>
    </source>
</evidence>
<dbReference type="GO" id="GO:0004301">
    <property type="term" value="F:epoxide hydrolase activity"/>
    <property type="evidence" value="ECO:0007669"/>
    <property type="project" value="UniProtKB-ARBA"/>
</dbReference>
<dbReference type="PRINTS" id="PR00111">
    <property type="entry name" value="ABHYDROLASE"/>
</dbReference>
<accession>A0A653DVB2</accession>
<dbReference type="PRINTS" id="PR00412">
    <property type="entry name" value="EPOXHYDRLASE"/>
</dbReference>
<keyword evidence="5" id="KW-1185">Reference proteome</keyword>
<reference evidence="4 5" key="1">
    <citation type="submission" date="2019-01" db="EMBL/GenBank/DDBJ databases">
        <authorList>
            <person name="Sayadi A."/>
        </authorList>
    </citation>
    <scope>NUCLEOTIDE SEQUENCE [LARGE SCALE GENOMIC DNA]</scope>
</reference>
<evidence type="ECO:0000313" key="5">
    <source>
        <dbReference type="Proteomes" id="UP000410492"/>
    </source>
</evidence>
<gene>
    <name evidence="4" type="ORF">CALMAC_LOCUS20140</name>
</gene>
<dbReference type="InterPro" id="IPR029058">
    <property type="entry name" value="AB_hydrolase_fold"/>
</dbReference>
<evidence type="ECO:0000259" key="3">
    <source>
        <dbReference type="Pfam" id="PF00561"/>
    </source>
</evidence>
<feature type="domain" description="AB hydrolase-1" evidence="3">
    <location>
        <begin position="86"/>
        <end position="322"/>
    </location>
</feature>
<name>A0A653DVB2_CALMS</name>
<dbReference type="PANTHER" id="PTHR43329">
    <property type="entry name" value="EPOXIDE HYDROLASE"/>
    <property type="match status" value="1"/>
</dbReference>
<dbReference type="EMBL" id="CAACVG010014480">
    <property type="protein sequence ID" value="VEN63271.1"/>
    <property type="molecule type" value="Genomic_DNA"/>
</dbReference>
<dbReference type="InterPro" id="IPR000073">
    <property type="entry name" value="AB_hydrolase_1"/>
</dbReference>
<dbReference type="AlphaFoldDB" id="A0A653DVB2"/>
<dbReference type="Pfam" id="PF00561">
    <property type="entry name" value="Abhydrolase_1"/>
    <property type="match status" value="1"/>
</dbReference>
<dbReference type="Gene3D" id="3.40.50.1820">
    <property type="entry name" value="alpha/beta hydrolase"/>
    <property type="match status" value="1"/>
</dbReference>
<proteinExistence type="inferred from homology"/>
<protein>
    <recommendedName>
        <fullName evidence="3">AB hydrolase-1 domain-containing protein</fullName>
    </recommendedName>
</protein>